<evidence type="ECO:0000313" key="2">
    <source>
        <dbReference type="Proteomes" id="UP000286077"/>
    </source>
</evidence>
<organism evidence="1 2">
    <name type="scientific">Segatella copri</name>
    <dbReference type="NCBI Taxonomy" id="165179"/>
    <lineage>
        <taxon>Bacteria</taxon>
        <taxon>Pseudomonadati</taxon>
        <taxon>Bacteroidota</taxon>
        <taxon>Bacteroidia</taxon>
        <taxon>Bacteroidales</taxon>
        <taxon>Prevotellaceae</taxon>
        <taxon>Segatella</taxon>
    </lineage>
</organism>
<evidence type="ECO:0008006" key="3">
    <source>
        <dbReference type="Google" id="ProtNLM"/>
    </source>
</evidence>
<dbReference type="RefSeq" id="WP_118140757.1">
    <property type="nucleotide sequence ID" value="NZ_QSAQ01000031.1"/>
</dbReference>
<proteinExistence type="predicted"/>
<name>A0AA92U431_9BACT</name>
<accession>A0AA92U431</accession>
<sequence>MNEKVLTLTVSKQWFDMIVAGEKKEEYRTIKGYWTVRLYDVFAKNPTKYLMDKKISGDIDYLKLMIRCNHFIAKQYTHVLFINGYRKDSPRIEKEIESITIGKPKKGLCPDKWLDTEFFIIKFK</sequence>
<dbReference type="EMBL" id="QSAQ01000031">
    <property type="protein sequence ID" value="RGW66538.1"/>
    <property type="molecule type" value="Genomic_DNA"/>
</dbReference>
<protein>
    <recommendedName>
        <fullName evidence="3">ASCH domain-containing protein</fullName>
    </recommendedName>
</protein>
<gene>
    <name evidence="1" type="ORF">DWV60_11445</name>
</gene>
<reference evidence="1 2" key="1">
    <citation type="submission" date="2018-08" db="EMBL/GenBank/DDBJ databases">
        <title>A genome reference for cultivated species of the human gut microbiota.</title>
        <authorList>
            <person name="Zou Y."/>
            <person name="Xue W."/>
            <person name="Luo G."/>
        </authorList>
    </citation>
    <scope>NUCLEOTIDE SEQUENCE [LARGE SCALE GENOMIC DNA]</scope>
    <source>
        <strain evidence="1 2">AF11-14</strain>
    </source>
</reference>
<dbReference type="Proteomes" id="UP000286077">
    <property type="component" value="Unassembled WGS sequence"/>
</dbReference>
<evidence type="ECO:0000313" key="1">
    <source>
        <dbReference type="EMBL" id="RGW66538.1"/>
    </source>
</evidence>
<comment type="caution">
    <text evidence="1">The sequence shown here is derived from an EMBL/GenBank/DDBJ whole genome shotgun (WGS) entry which is preliminary data.</text>
</comment>
<dbReference type="AlphaFoldDB" id="A0AA92U431"/>